<evidence type="ECO:0000259" key="4">
    <source>
        <dbReference type="Pfam" id="PF02902"/>
    </source>
</evidence>
<evidence type="ECO:0000256" key="1">
    <source>
        <dbReference type="ARBA" id="ARBA00005234"/>
    </source>
</evidence>
<dbReference type="GO" id="GO:0006508">
    <property type="term" value="P:proteolysis"/>
    <property type="evidence" value="ECO:0007669"/>
    <property type="project" value="UniProtKB-KW"/>
</dbReference>
<feature type="domain" description="Ubiquitin-like protease family profile" evidence="4">
    <location>
        <begin position="110"/>
        <end position="210"/>
    </location>
</feature>
<dbReference type="Pfam" id="PF02902">
    <property type="entry name" value="Peptidase_C48"/>
    <property type="match status" value="1"/>
</dbReference>
<dbReference type="OrthoDB" id="6155416at2759"/>
<dbReference type="GO" id="GO:0008234">
    <property type="term" value="F:cysteine-type peptidase activity"/>
    <property type="evidence" value="ECO:0007669"/>
    <property type="project" value="InterPro"/>
</dbReference>
<dbReference type="Gene3D" id="3.40.395.10">
    <property type="entry name" value="Adenoviral Proteinase, Chain A"/>
    <property type="match status" value="1"/>
</dbReference>
<dbReference type="CDD" id="cd15489">
    <property type="entry name" value="PHD_SF"/>
    <property type="match status" value="1"/>
</dbReference>
<evidence type="ECO:0000256" key="2">
    <source>
        <dbReference type="ARBA" id="ARBA00022670"/>
    </source>
</evidence>
<dbReference type="SUPFAM" id="SSF54001">
    <property type="entry name" value="Cysteine proteinases"/>
    <property type="match status" value="1"/>
</dbReference>
<keyword evidence="6" id="KW-1185">Reference proteome</keyword>
<sequence>MKLLCHLAPERIEETIKLRLTNVILGKIVEEGKISLPLEKDPRVLQDEMDKTMKDMIVDIKNSQKTKNKVDHIWNEDLDRNYFLAKVYNTDITYGDISSLKVQEWLTDKIIEPPKARVVFFNPMGETMLQRRTRRTVLLNWKKYIGQLLMLHLEDDMIKNCSLHIPEHSKQQDGSSCGIFCLMFAEKYINGSTLMGISQAQVDAKRRAVASTLMMFEGYMVGCCPCCGFKTNEGKEPLVQCKTCKKVFHRKSHCIGDRIATDITINDFICQLHTNCSF</sequence>
<dbReference type="InterPro" id="IPR003653">
    <property type="entry name" value="Peptidase_C48_C"/>
</dbReference>
<keyword evidence="3" id="KW-0378">Hydrolase</keyword>
<dbReference type="AlphaFoldDB" id="A0A6J8D8T9"/>
<organism evidence="5 6">
    <name type="scientific">Mytilus coruscus</name>
    <name type="common">Sea mussel</name>
    <dbReference type="NCBI Taxonomy" id="42192"/>
    <lineage>
        <taxon>Eukaryota</taxon>
        <taxon>Metazoa</taxon>
        <taxon>Spiralia</taxon>
        <taxon>Lophotrochozoa</taxon>
        <taxon>Mollusca</taxon>
        <taxon>Bivalvia</taxon>
        <taxon>Autobranchia</taxon>
        <taxon>Pteriomorphia</taxon>
        <taxon>Mytilida</taxon>
        <taxon>Mytiloidea</taxon>
        <taxon>Mytilidae</taxon>
        <taxon>Mytilinae</taxon>
        <taxon>Mytilus</taxon>
    </lineage>
</organism>
<reference evidence="5 6" key="1">
    <citation type="submission" date="2020-06" db="EMBL/GenBank/DDBJ databases">
        <authorList>
            <person name="Li R."/>
            <person name="Bekaert M."/>
        </authorList>
    </citation>
    <scope>NUCLEOTIDE SEQUENCE [LARGE SCALE GENOMIC DNA]</scope>
    <source>
        <strain evidence="6">wild</strain>
    </source>
</reference>
<evidence type="ECO:0000313" key="5">
    <source>
        <dbReference type="EMBL" id="CAC5403772.1"/>
    </source>
</evidence>
<evidence type="ECO:0000256" key="3">
    <source>
        <dbReference type="ARBA" id="ARBA00022801"/>
    </source>
</evidence>
<evidence type="ECO:0000313" key="6">
    <source>
        <dbReference type="Proteomes" id="UP000507470"/>
    </source>
</evidence>
<name>A0A6J8D8T9_MYTCO</name>
<dbReference type="Proteomes" id="UP000507470">
    <property type="component" value="Unassembled WGS sequence"/>
</dbReference>
<dbReference type="EMBL" id="CACVKT020006835">
    <property type="protein sequence ID" value="CAC5403772.1"/>
    <property type="molecule type" value="Genomic_DNA"/>
</dbReference>
<protein>
    <recommendedName>
        <fullName evidence="4">Ubiquitin-like protease family profile domain-containing protein</fullName>
    </recommendedName>
</protein>
<proteinExistence type="inferred from homology"/>
<comment type="similarity">
    <text evidence="1">Belongs to the peptidase C48 family.</text>
</comment>
<dbReference type="InterPro" id="IPR038765">
    <property type="entry name" value="Papain-like_cys_pep_sf"/>
</dbReference>
<gene>
    <name evidence="5" type="ORF">MCOR_37638</name>
</gene>
<keyword evidence="2" id="KW-0645">Protease</keyword>
<accession>A0A6J8D8T9</accession>